<proteinExistence type="predicted"/>
<dbReference type="EMBL" id="FTNE01000034">
    <property type="protein sequence ID" value="SIR45511.1"/>
    <property type="molecule type" value="Genomic_DNA"/>
</dbReference>
<dbReference type="AlphaFoldDB" id="A0A8G2FEX0"/>
<gene>
    <name evidence="1" type="ORF">SAMN05421828_13412</name>
</gene>
<keyword evidence="2" id="KW-1185">Reference proteome</keyword>
<evidence type="ECO:0008006" key="3">
    <source>
        <dbReference type="Google" id="ProtNLM"/>
    </source>
</evidence>
<sequence length="290" mass="32410">MAFLLNITVNTLTARTILSAYPWAMNGLARERGVFSFSLSAPLRPAACSWCLEEQKATRGFSWMRREWVLACRTMCSRHSVRLIEVREGGVGPGWEDFFKRHPRVQQATCAGPHTLAACPWPVSQPDAGAIGQLNEQLLQVQNILAADPNRGKRGASDDAVRLALTIEDVLWALTRADRAFPERLAYEAFAFHVFDSEWHLARRRSVVPADYTRFGVHVRHSMMASATAIASGDTLPFGLCLPRVSSDNELAFLLFILSESDAQELVQRSCQWPERSRIALLDGKRQPSS</sequence>
<dbReference type="Proteomes" id="UP000186308">
    <property type="component" value="Unassembled WGS sequence"/>
</dbReference>
<evidence type="ECO:0000313" key="2">
    <source>
        <dbReference type="Proteomes" id="UP000186308"/>
    </source>
</evidence>
<evidence type="ECO:0000313" key="1">
    <source>
        <dbReference type="EMBL" id="SIR45511.1"/>
    </source>
</evidence>
<accession>A0A8G2FEX0</accession>
<name>A0A8G2FEX0_ACIRU</name>
<comment type="caution">
    <text evidence="1">The sequence shown here is derived from an EMBL/GenBank/DDBJ whole genome shotgun (WGS) entry which is preliminary data.</text>
</comment>
<organism evidence="1 2">
    <name type="scientific">Acidiphilium rubrum</name>
    <dbReference type="NCBI Taxonomy" id="526"/>
    <lineage>
        <taxon>Bacteria</taxon>
        <taxon>Pseudomonadati</taxon>
        <taxon>Pseudomonadota</taxon>
        <taxon>Alphaproteobacteria</taxon>
        <taxon>Acetobacterales</taxon>
        <taxon>Acidocellaceae</taxon>
        <taxon>Acidiphilium</taxon>
    </lineage>
</organism>
<protein>
    <recommendedName>
        <fullName evidence="3">TniQ protein</fullName>
    </recommendedName>
</protein>
<reference evidence="1 2" key="1">
    <citation type="submission" date="2017-01" db="EMBL/GenBank/DDBJ databases">
        <authorList>
            <person name="Varghese N."/>
            <person name="Submissions S."/>
        </authorList>
    </citation>
    <scope>NUCLEOTIDE SEQUENCE [LARGE SCALE GENOMIC DNA]</scope>
    <source>
        <strain evidence="1 2">ATCC 35905</strain>
    </source>
</reference>